<dbReference type="Pfam" id="PF13478">
    <property type="entry name" value="XdhC_C"/>
    <property type="match status" value="1"/>
</dbReference>
<feature type="domain" description="XdhC Rossmann" evidence="2">
    <location>
        <begin position="177"/>
        <end position="319"/>
    </location>
</feature>
<dbReference type="InterPro" id="IPR003777">
    <property type="entry name" value="XdhC_CoxI"/>
</dbReference>
<evidence type="ECO:0000313" key="3">
    <source>
        <dbReference type="EMBL" id="WBW50070.1"/>
    </source>
</evidence>
<dbReference type="InterPro" id="IPR036291">
    <property type="entry name" value="NAD(P)-bd_dom_sf"/>
</dbReference>
<organism evidence="3 4">
    <name type="scientific">Peptoniphilus equinus</name>
    <dbReference type="NCBI Taxonomy" id="3016343"/>
    <lineage>
        <taxon>Bacteria</taxon>
        <taxon>Bacillati</taxon>
        <taxon>Bacillota</taxon>
        <taxon>Tissierellia</taxon>
        <taxon>Tissierellales</taxon>
        <taxon>Peptoniphilaceae</taxon>
        <taxon>Peptoniphilus</taxon>
    </lineage>
</organism>
<evidence type="ECO:0000259" key="2">
    <source>
        <dbReference type="Pfam" id="PF13478"/>
    </source>
</evidence>
<dbReference type="Gene3D" id="3.40.50.720">
    <property type="entry name" value="NAD(P)-binding Rossmann-like Domain"/>
    <property type="match status" value="1"/>
</dbReference>
<dbReference type="InterPro" id="IPR052698">
    <property type="entry name" value="MoCofactor_Util/Proc"/>
</dbReference>
<dbReference type="PANTHER" id="PTHR30388">
    <property type="entry name" value="ALDEHYDE OXIDOREDUCTASE MOLYBDENUM COFACTOR ASSEMBLY PROTEIN"/>
    <property type="match status" value="1"/>
</dbReference>
<dbReference type="PANTHER" id="PTHR30388:SF6">
    <property type="entry name" value="XANTHINE DEHYDROGENASE SUBUNIT A-RELATED"/>
    <property type="match status" value="1"/>
</dbReference>
<dbReference type="Pfam" id="PF02625">
    <property type="entry name" value="XdhC_CoxI"/>
    <property type="match status" value="1"/>
</dbReference>
<accession>A0ABY7QUW7</accession>
<keyword evidence="4" id="KW-1185">Reference proteome</keyword>
<sequence>MHSIFEQVVATLQRENLVLVTVVQSFGSTPRSEGAKMIVFEDGTIFESIGGGSLEFNAIETAKTCLERGTHAQHTFILAPNATEDIGMVCGGEATLNFLVLQTEDRPDFERALEAMASERLMMVQSAEGYGFSVGEVTWGTLTSARMAEVVVAFDRDKNFVYRDGVFVEGIERPGRVILFGAGHVARAAAPLLSYAGFDVVVCDDRADLITTVQFPTASARYLIDFEHIDATIAIQPEDYVVIVTRSHKYDELAEAHAMRRNPRYIGTMGSRKKRHAVNRRHMDNGFTPQELERITSPIGVAIAAQTPNELGISITAQLIHFRATGEIYR</sequence>
<feature type="domain" description="XdhC- CoxI" evidence="1">
    <location>
        <begin position="13"/>
        <end position="75"/>
    </location>
</feature>
<dbReference type="EMBL" id="CP115667">
    <property type="protein sequence ID" value="WBW50070.1"/>
    <property type="molecule type" value="Genomic_DNA"/>
</dbReference>
<evidence type="ECO:0000259" key="1">
    <source>
        <dbReference type="Pfam" id="PF02625"/>
    </source>
</evidence>
<proteinExistence type="predicted"/>
<evidence type="ECO:0000313" key="4">
    <source>
        <dbReference type="Proteomes" id="UP001210339"/>
    </source>
</evidence>
<gene>
    <name evidence="3" type="ORF">O6R05_00475</name>
</gene>
<reference evidence="3 4" key="1">
    <citation type="submission" date="2023-01" db="EMBL/GenBank/DDBJ databases">
        <authorList>
            <person name="Lee S.H."/>
            <person name="Jung H.S."/>
            <person name="Yun J.U."/>
        </authorList>
    </citation>
    <scope>NUCLEOTIDE SEQUENCE [LARGE SCALE GENOMIC DNA]</scope>
    <source>
        <strain evidence="3 4">CBA3646</strain>
    </source>
</reference>
<dbReference type="Proteomes" id="UP001210339">
    <property type="component" value="Chromosome"/>
</dbReference>
<name>A0ABY7QUW7_9FIRM</name>
<dbReference type="SUPFAM" id="SSF51735">
    <property type="entry name" value="NAD(P)-binding Rossmann-fold domains"/>
    <property type="match status" value="1"/>
</dbReference>
<dbReference type="RefSeq" id="WP_271191601.1">
    <property type="nucleotide sequence ID" value="NZ_CP115667.1"/>
</dbReference>
<protein>
    <submittedName>
        <fullName evidence="3">XdhC family protein</fullName>
    </submittedName>
</protein>
<dbReference type="InterPro" id="IPR027051">
    <property type="entry name" value="XdhC_Rossmann_dom"/>
</dbReference>